<dbReference type="Gene3D" id="2.130.10.30">
    <property type="entry name" value="Regulator of chromosome condensation 1/beta-lactamase-inhibitor protein II"/>
    <property type="match status" value="2"/>
</dbReference>
<comment type="caution">
    <text evidence="1">The sequence shown here is derived from an EMBL/GenBank/DDBJ whole genome shotgun (WGS) entry which is preliminary data.</text>
</comment>
<gene>
    <name evidence="1" type="ORF">BK674_10350</name>
</gene>
<organism evidence="1 2">
    <name type="scientific">Pseudomonas moraviensis</name>
    <dbReference type="NCBI Taxonomy" id="321662"/>
    <lineage>
        <taxon>Bacteria</taxon>
        <taxon>Pseudomonadati</taxon>
        <taxon>Pseudomonadota</taxon>
        <taxon>Gammaproteobacteria</taxon>
        <taxon>Pseudomonadales</taxon>
        <taxon>Pseudomonadaceae</taxon>
        <taxon>Pseudomonas</taxon>
    </lineage>
</organism>
<reference evidence="1 2" key="1">
    <citation type="submission" date="2016-10" db="EMBL/GenBank/DDBJ databases">
        <title>Comparative genome analysis of multiple Pseudomonas spp. focuses on biocontrol and plant growth promoting traits.</title>
        <authorList>
            <person name="Tao X.-Y."/>
            <person name="Taylor C.G."/>
        </authorList>
    </citation>
    <scope>NUCLEOTIDE SEQUENCE [LARGE SCALE GENOMIC DNA]</scope>
    <source>
        <strain evidence="1 2">36B3</strain>
    </source>
</reference>
<evidence type="ECO:0000313" key="1">
    <source>
        <dbReference type="EMBL" id="ROO00948.1"/>
    </source>
</evidence>
<dbReference type="PANTHER" id="PTHR45982">
    <property type="entry name" value="REGULATOR OF CHROMOSOME CONDENSATION"/>
    <property type="match status" value="1"/>
</dbReference>
<accession>A0A423NRP9</accession>
<dbReference type="Proteomes" id="UP000284207">
    <property type="component" value="Unassembled WGS sequence"/>
</dbReference>
<dbReference type="PANTHER" id="PTHR45982:SF1">
    <property type="entry name" value="REGULATOR OF CHROMOSOME CONDENSATION"/>
    <property type="match status" value="1"/>
</dbReference>
<proteinExistence type="predicted"/>
<dbReference type="InterPro" id="IPR009091">
    <property type="entry name" value="RCC1/BLIP-II"/>
</dbReference>
<name>A0A423NRP9_9PSED</name>
<sequence length="1345" mass="143969">MLLKLKKHVATLALPDPDITGRMLPILPSGEWGINRAAAQGIYPDDGLQVYLSPWTTKNKGDLVVLRKGSVEVDRYTIREQSESDQRATLFVAPRHLASGSHEIDYWVKRLGLDPAETYAPPLKIFVKLEIPGGQDTEEGPGHSNLYMFIPPEFVSGGVDSGNAPPKEDPDDPDPTVGLPIVIRNASGSGEPYPGIAVGDQAQLSWGGILILSDPVTAEQISDPVKNPITVYVKRAVIEKAGDTDEVGLAVSFRVRDIVHNYSEDWCRETRIRVSLNTNRLIAPIAKDALNNVLDLDRLGDKNVVVQVWATSSEFKHQDWIEVKVSGTTVDSQTVTFTAPRQEVDNLPHTYEFDFENADLRRLVGTQVIFSYEVKREGTSDLQSKGQFVQVNGEATRLDAPVAEDENQGAIEPDLEYTRVLIRSDSAFNYGDAFELVWFGKRSEGSVYVPEFERYIPSREEIADPIGFFLTVEGLHLKSIEGGTLVLSYVHLSVDGNGAIVRRVSRPAATLSVGERKFELVKPIVLGESNGSLEPADLPNGVGQLTVPKPIVTPTKRGDKVTYKWDGEQSGKTGDSIDITALNENSDVPFRLSDKFVAEHIEPNRGATITASYEIWRKETDTISHSNPLVFSVGESTQLLDPARVVQAADDILDPANTPDGATVEIAANDPENAGDHFYMTWTSTDGVVNHTDDKAVSGNNKGKPIEFTVDLSVVQASLNKKVTIDYRVELFDGGEADGKPYDFNVQAQEIRLPVATFREATGTQKDQLNPDDVYPNGATVVIPATAQLKTDDEVTVTVVGKTTTPYTHRVLAAEADKELSVIKVAHTVISANLDDSIALSYEVKRKAGGTDGPSTPTVYDVRRVIGSGTLKIMGARYNRSTYRASSATRVLSAFNATTGQPLQAQWKYASDTEWMTAAIWRDTAPQQLLQVRTADDLVTLNSANIIGNGIDTTVTGFAAFVAHRDVGDVAGWGNAAYGADIPPTIITMDDIVEVSCTRSAYAARRANSAVVAWGTAAEGGSMSGIDPLGFVEVIGNATAFTGLKTTGQVVAWGTPDDGGSIPIEISALTDIVRVVAAGQAFAAKRSAGNVVAWGLAANGGVVPGEIAGLTDIDNLIGSYGAFAAHRGNGRLVGWGDATYGGVVPAEIASLTDIIELSCANAQAFAARRATGQVVAWGTAAYGGTIDALIGGLTDIVEVSSTWRAFAARRGNGHVVAWGTPAESGLVPAEIAALDDIVQVCGSSMAFAALRKNGTVVAWGDATVGGDTSTVVTELTQVQALYDNTHGFTALTADGRVVTWGHADGGGDSSAVQERLRGKVSYHATPTSRGRALLASRWAELNTER</sequence>
<evidence type="ECO:0000313" key="2">
    <source>
        <dbReference type="Proteomes" id="UP000284207"/>
    </source>
</evidence>
<dbReference type="SUPFAM" id="SSF50985">
    <property type="entry name" value="RCC1/BLIP-II"/>
    <property type="match status" value="2"/>
</dbReference>
<dbReference type="InterPro" id="IPR051553">
    <property type="entry name" value="Ran_GTPase-activating"/>
</dbReference>
<protein>
    <submittedName>
        <fullName evidence="1">Uncharacterized protein</fullName>
    </submittedName>
</protein>
<dbReference type="RefSeq" id="WP_123418607.1">
    <property type="nucleotide sequence ID" value="NZ_MOCA01000004.1"/>
</dbReference>
<dbReference type="EMBL" id="MOCA01000004">
    <property type="protein sequence ID" value="ROO00948.1"/>
    <property type="molecule type" value="Genomic_DNA"/>
</dbReference>